<dbReference type="InterPro" id="IPR023393">
    <property type="entry name" value="START-like_dom_sf"/>
</dbReference>
<evidence type="ECO:0000259" key="5">
    <source>
        <dbReference type="PROSITE" id="PS50848"/>
    </source>
</evidence>
<dbReference type="InterPro" id="IPR045096">
    <property type="entry name" value="EDR2-like"/>
</dbReference>
<feature type="domain" description="PH" evidence="4">
    <location>
        <begin position="5"/>
        <end position="113"/>
    </location>
</feature>
<organism evidence="6 7">
    <name type="scientific">Lithospermum erythrorhizon</name>
    <name type="common">Purple gromwell</name>
    <name type="synonym">Lithospermum officinale var. erythrorhizon</name>
    <dbReference type="NCBI Taxonomy" id="34254"/>
    <lineage>
        <taxon>Eukaryota</taxon>
        <taxon>Viridiplantae</taxon>
        <taxon>Streptophyta</taxon>
        <taxon>Embryophyta</taxon>
        <taxon>Tracheophyta</taxon>
        <taxon>Spermatophyta</taxon>
        <taxon>Magnoliopsida</taxon>
        <taxon>eudicotyledons</taxon>
        <taxon>Gunneridae</taxon>
        <taxon>Pentapetalae</taxon>
        <taxon>asterids</taxon>
        <taxon>lamiids</taxon>
        <taxon>Boraginales</taxon>
        <taxon>Boraginaceae</taxon>
        <taxon>Boraginoideae</taxon>
        <taxon>Lithospermeae</taxon>
        <taxon>Lithospermum</taxon>
    </lineage>
</organism>
<dbReference type="GO" id="GO:0008289">
    <property type="term" value="F:lipid binding"/>
    <property type="evidence" value="ECO:0007669"/>
    <property type="project" value="InterPro"/>
</dbReference>
<protein>
    <submittedName>
        <fullName evidence="6">Defense/immunity protein</fullName>
    </submittedName>
</protein>
<dbReference type="Pfam" id="PF01852">
    <property type="entry name" value="START"/>
    <property type="match status" value="1"/>
</dbReference>
<evidence type="ECO:0000259" key="4">
    <source>
        <dbReference type="PROSITE" id="PS50003"/>
    </source>
</evidence>
<evidence type="ECO:0000313" key="6">
    <source>
        <dbReference type="EMBL" id="GAA0141117.1"/>
    </source>
</evidence>
<name>A0AAV3NTS0_LITER</name>
<dbReference type="Pfam" id="PF00169">
    <property type="entry name" value="PH"/>
    <property type="match status" value="1"/>
</dbReference>
<comment type="caution">
    <text evidence="6">The sequence shown here is derived from an EMBL/GenBank/DDBJ whole genome shotgun (WGS) entry which is preliminary data.</text>
</comment>
<dbReference type="InterPro" id="IPR002913">
    <property type="entry name" value="START_lipid-bd_dom"/>
</dbReference>
<dbReference type="InterPro" id="IPR001849">
    <property type="entry name" value="PH_domain"/>
</dbReference>
<dbReference type="EMBL" id="BAABME010015426">
    <property type="protein sequence ID" value="GAA0141117.1"/>
    <property type="molecule type" value="Genomic_DNA"/>
</dbReference>
<gene>
    <name evidence="6" type="ORF">LIER_35338</name>
</gene>
<dbReference type="CDD" id="cd00177">
    <property type="entry name" value="START"/>
    <property type="match status" value="1"/>
</dbReference>
<dbReference type="PROSITE" id="PS50848">
    <property type="entry name" value="START"/>
    <property type="match status" value="1"/>
</dbReference>
<feature type="compositionally biased region" description="Basic and acidic residues" evidence="3">
    <location>
        <begin position="409"/>
        <end position="418"/>
    </location>
</feature>
<dbReference type="PANTHER" id="PTHR12136:SF115">
    <property type="entry name" value="PROTEIN ENHANCED DISEASE RESISTANCE 2-LIKE ISOFORM X1"/>
    <property type="match status" value="1"/>
</dbReference>
<evidence type="ECO:0000256" key="3">
    <source>
        <dbReference type="SAM" id="MobiDB-lite"/>
    </source>
</evidence>
<sequence>MAEVNGGIRGWIYIIRRNRFGLQYLRKRYFVLDDHCLKCFKLVPTSDTEEPVRSSIIDSCTCITNDGKEVHRRKDVFVFSLYSTSDHSYQLKLGATSPEEAARWTCSLQNAALNPGESSEVLYKRKCQLVRAGQKNSAGWNSASSMHVDAVTADVISPSPWKIFGYQNGLRLFDEAKDRYSNAKHRDNNPAMMSVGVVKGTSEAIFRTLMSLGPSRSEWDFCFCRGSVVEHLDGQTDIIHVQLYNHWLPWGMKRRDLLLRRYWRRDNNGHYVILYHSVIHRMCPPKDGYIRACLKSGGYVVIPIEQGKESVVKNMLAIDWKSYLRSASERSITIKALGRIAALAELFKEKSGDCYSCDFSPAELARDVRFPQFDKEQIKVELICKMIRGSGTEEEGTGAKPLSLSSRTDATDEFHDVPEPSDDDQSDQEWVYDGSPEISCSDTYKKKSTSAANFVKKLHDIPDMAWVDRKTSCYGATLPKDSTQSLPCTCSVGDPSLFIIRGEKYLEDSKKVKANGTLTELVGADWLRSHKREDDLGSRPGGIVQMYASKGGGEFFFIINMQIPGGSSQYNLAFYYMLKTPLKETPLLERFVNGDDTFRNSKFKLIPNVSKGPWIVKKSVRNRGCLLGQIIKIHYILGKNYLEVEVDVGSSMLASSVASLVLGHINSVVSELAFLIQADNEEELPEVLLGTCRLNGLDMSKAFSVDSISSSS</sequence>
<dbReference type="PROSITE" id="PS50003">
    <property type="entry name" value="PH_DOMAIN"/>
    <property type="match status" value="1"/>
</dbReference>
<dbReference type="Gene3D" id="3.30.530.20">
    <property type="match status" value="1"/>
</dbReference>
<dbReference type="Proteomes" id="UP001454036">
    <property type="component" value="Unassembled WGS sequence"/>
</dbReference>
<accession>A0AAV3NTS0</accession>
<dbReference type="InterPro" id="IPR009769">
    <property type="entry name" value="EDR2_C"/>
</dbReference>
<dbReference type="InterPro" id="IPR011993">
    <property type="entry name" value="PH-like_dom_sf"/>
</dbReference>
<dbReference type="Pfam" id="PF07059">
    <property type="entry name" value="EDR2_C"/>
    <property type="match status" value="1"/>
</dbReference>
<feature type="region of interest" description="Disordered" evidence="3">
    <location>
        <begin position="391"/>
        <end position="429"/>
    </location>
</feature>
<dbReference type="CDD" id="cd00821">
    <property type="entry name" value="PH"/>
    <property type="match status" value="1"/>
</dbReference>
<dbReference type="GO" id="GO:0005783">
    <property type="term" value="C:endoplasmic reticulum"/>
    <property type="evidence" value="ECO:0007669"/>
    <property type="project" value="UniProtKB-SubCell"/>
</dbReference>
<evidence type="ECO:0000313" key="7">
    <source>
        <dbReference type="Proteomes" id="UP001454036"/>
    </source>
</evidence>
<dbReference type="SUPFAM" id="SSF50729">
    <property type="entry name" value="PH domain-like"/>
    <property type="match status" value="1"/>
</dbReference>
<keyword evidence="2" id="KW-0256">Endoplasmic reticulum</keyword>
<keyword evidence="7" id="KW-1185">Reference proteome</keyword>
<dbReference type="Gene3D" id="2.30.29.30">
    <property type="entry name" value="Pleckstrin-homology domain (PH domain)/Phosphotyrosine-binding domain (PTB)"/>
    <property type="match status" value="1"/>
</dbReference>
<dbReference type="PANTHER" id="PTHR12136">
    <property type="entry name" value="ENHANCED DISEASE RESISTANCE-RELATED"/>
    <property type="match status" value="1"/>
</dbReference>
<dbReference type="AlphaFoldDB" id="A0AAV3NTS0"/>
<dbReference type="SUPFAM" id="SSF55961">
    <property type="entry name" value="Bet v1-like"/>
    <property type="match status" value="1"/>
</dbReference>
<dbReference type="SMART" id="SM00233">
    <property type="entry name" value="PH"/>
    <property type="match status" value="1"/>
</dbReference>
<feature type="domain" description="START" evidence="5">
    <location>
        <begin position="128"/>
        <end position="332"/>
    </location>
</feature>
<evidence type="ECO:0000256" key="2">
    <source>
        <dbReference type="ARBA" id="ARBA00022824"/>
    </source>
</evidence>
<proteinExistence type="predicted"/>
<evidence type="ECO:0000256" key="1">
    <source>
        <dbReference type="ARBA" id="ARBA00004240"/>
    </source>
</evidence>
<reference evidence="6 7" key="1">
    <citation type="submission" date="2024-01" db="EMBL/GenBank/DDBJ databases">
        <title>The complete chloroplast genome sequence of Lithospermum erythrorhizon: insights into the phylogenetic relationship among Boraginaceae species and the maternal lineages of purple gromwells.</title>
        <authorList>
            <person name="Okada T."/>
            <person name="Watanabe K."/>
        </authorList>
    </citation>
    <scope>NUCLEOTIDE SEQUENCE [LARGE SCALE GENOMIC DNA]</scope>
</reference>
<comment type="subcellular location">
    <subcellularLocation>
        <location evidence="1">Endoplasmic reticulum</location>
    </subcellularLocation>
</comment>